<dbReference type="InterPro" id="IPR000259">
    <property type="entry name" value="Adhesion_dom_fimbrial"/>
</dbReference>
<keyword evidence="4" id="KW-1185">Reference proteome</keyword>
<dbReference type="PANTHER" id="PTHR33420">
    <property type="entry name" value="FIMBRIAL SUBUNIT ELFA-RELATED"/>
    <property type="match status" value="1"/>
</dbReference>
<sequence>MGNVKVIMCIVFLLQGFLFEVNAADINVNGQVVASPCIIDIATENQTVDFGKLQHRDFSATGSASEWIPISLKLTTCPASTSKVIANFSGSPDDDDSALYNNAGTARNIAVQLSDVTHAQKLGMGSSLTVAVDSALRTATVPLASRLFSVNGMSKGGSIIGAVQVGVTYQ</sequence>
<dbReference type="Pfam" id="PF00419">
    <property type="entry name" value="Fimbrial"/>
    <property type="match status" value="1"/>
</dbReference>
<dbReference type="Gene3D" id="2.60.40.1090">
    <property type="entry name" value="Fimbrial-type adhesion domain"/>
    <property type="match status" value="1"/>
</dbReference>
<dbReference type="EMBL" id="CP133586">
    <property type="protein sequence ID" value="WMT16055.1"/>
    <property type="molecule type" value="Genomic_DNA"/>
</dbReference>
<dbReference type="InterPro" id="IPR008966">
    <property type="entry name" value="Adhesion_dom_sf"/>
</dbReference>
<evidence type="ECO:0000313" key="3">
    <source>
        <dbReference type="EMBL" id="WMT16055.1"/>
    </source>
</evidence>
<feature type="chain" id="PRO_5047235063" evidence="1">
    <location>
        <begin position="24"/>
        <end position="170"/>
    </location>
</feature>
<proteinExistence type="predicted"/>
<evidence type="ECO:0000256" key="1">
    <source>
        <dbReference type="SAM" id="SignalP"/>
    </source>
</evidence>
<name>A0ABY9PSB2_SERFO</name>
<dbReference type="InterPro" id="IPR036937">
    <property type="entry name" value="Adhesion_dom_fimbrial_sf"/>
</dbReference>
<dbReference type="PANTHER" id="PTHR33420:SF27">
    <property type="entry name" value="PROTEIN FIMG"/>
    <property type="match status" value="1"/>
</dbReference>
<dbReference type="RefSeq" id="WP_309206157.1">
    <property type="nucleotide sequence ID" value="NZ_CP133586.1"/>
</dbReference>
<dbReference type="Proteomes" id="UP001235341">
    <property type="component" value="Chromosome"/>
</dbReference>
<feature type="signal peptide" evidence="1">
    <location>
        <begin position="1"/>
        <end position="23"/>
    </location>
</feature>
<evidence type="ECO:0000259" key="2">
    <source>
        <dbReference type="Pfam" id="PF00419"/>
    </source>
</evidence>
<reference evidence="3 4" key="1">
    <citation type="submission" date="2023-08" db="EMBL/GenBank/DDBJ databases">
        <title>Complete Genome and Methylome dissection of Serratia fonticola NEB369.</title>
        <authorList>
            <person name="Fomenkov A."/>
            <person name="Roberts R.D."/>
        </authorList>
    </citation>
    <scope>NUCLEOTIDE SEQUENCE [LARGE SCALE GENOMIC DNA]</scope>
    <source>
        <strain evidence="3 4">NEB369</strain>
    </source>
</reference>
<accession>A0ABY9PSB2</accession>
<evidence type="ECO:0000313" key="4">
    <source>
        <dbReference type="Proteomes" id="UP001235341"/>
    </source>
</evidence>
<gene>
    <name evidence="3" type="ORF">RFB13_06925</name>
</gene>
<dbReference type="SUPFAM" id="SSF49401">
    <property type="entry name" value="Bacterial adhesins"/>
    <property type="match status" value="1"/>
</dbReference>
<protein>
    <submittedName>
        <fullName evidence="3">Fimbrial protein</fullName>
    </submittedName>
</protein>
<feature type="domain" description="Fimbrial-type adhesion" evidence="2">
    <location>
        <begin position="26"/>
        <end position="170"/>
    </location>
</feature>
<dbReference type="InterPro" id="IPR050263">
    <property type="entry name" value="Bact_Fimbrial_Adh_Pro"/>
</dbReference>
<keyword evidence="1" id="KW-0732">Signal</keyword>
<organism evidence="3 4">
    <name type="scientific">Serratia fonticola</name>
    <dbReference type="NCBI Taxonomy" id="47917"/>
    <lineage>
        <taxon>Bacteria</taxon>
        <taxon>Pseudomonadati</taxon>
        <taxon>Pseudomonadota</taxon>
        <taxon>Gammaproteobacteria</taxon>
        <taxon>Enterobacterales</taxon>
        <taxon>Yersiniaceae</taxon>
        <taxon>Serratia</taxon>
    </lineage>
</organism>